<sequence length="170" mass="19808">MLVYFIRAYKKKNISNYFIYAFFAGCLIGSTWELTFHFLGDAFSHSIKIWPWGLDGLPKKLSHSIWDGGLFMVGIWLCIKFLPGPHFTKFNTRELLIMEAWGIFQELLVEYLFNGRVWLYEELSWNPVIIPPLPGSATTVGYTFIPQAIWVVAPLVFYLLLIKLKNTYKE</sequence>
<evidence type="ECO:0000313" key="2">
    <source>
        <dbReference type="EMBL" id="SVA14691.1"/>
    </source>
</evidence>
<reference evidence="2" key="1">
    <citation type="submission" date="2018-05" db="EMBL/GenBank/DDBJ databases">
        <authorList>
            <person name="Lanie J.A."/>
            <person name="Ng W.-L."/>
            <person name="Kazmierczak K.M."/>
            <person name="Andrzejewski T.M."/>
            <person name="Davidsen T.M."/>
            <person name="Wayne K.J."/>
            <person name="Tettelin H."/>
            <person name="Glass J.I."/>
            <person name="Rusch D."/>
            <person name="Podicherti R."/>
            <person name="Tsui H.-C.T."/>
            <person name="Winkler M.E."/>
        </authorList>
    </citation>
    <scope>NUCLEOTIDE SEQUENCE</scope>
</reference>
<protein>
    <submittedName>
        <fullName evidence="2">Uncharacterized protein</fullName>
    </submittedName>
</protein>
<dbReference type="AlphaFoldDB" id="A0A381TGQ4"/>
<feature type="transmembrane region" description="Helical" evidence="1">
    <location>
        <begin position="139"/>
        <end position="161"/>
    </location>
</feature>
<proteinExistence type="predicted"/>
<feature type="transmembrane region" description="Helical" evidence="1">
    <location>
        <begin position="17"/>
        <end position="39"/>
    </location>
</feature>
<keyword evidence="1" id="KW-0812">Transmembrane</keyword>
<evidence type="ECO:0000256" key="1">
    <source>
        <dbReference type="SAM" id="Phobius"/>
    </source>
</evidence>
<dbReference type="PROSITE" id="PS51257">
    <property type="entry name" value="PROKAR_LIPOPROTEIN"/>
    <property type="match status" value="1"/>
</dbReference>
<dbReference type="EMBL" id="UINC01004489">
    <property type="protein sequence ID" value="SVA14691.1"/>
    <property type="molecule type" value="Genomic_DNA"/>
</dbReference>
<gene>
    <name evidence="2" type="ORF">METZ01_LOCUS67545</name>
</gene>
<accession>A0A381TGQ4</accession>
<keyword evidence="1" id="KW-0472">Membrane</keyword>
<keyword evidence="1" id="KW-1133">Transmembrane helix</keyword>
<organism evidence="2">
    <name type="scientific">marine metagenome</name>
    <dbReference type="NCBI Taxonomy" id="408172"/>
    <lineage>
        <taxon>unclassified sequences</taxon>
        <taxon>metagenomes</taxon>
        <taxon>ecological metagenomes</taxon>
    </lineage>
</organism>
<name>A0A381TGQ4_9ZZZZ</name>